<dbReference type="Proteomes" id="UP000240206">
    <property type="component" value="Unassembled WGS sequence"/>
</dbReference>
<dbReference type="NCBIfam" id="TIGR00278">
    <property type="entry name" value="membrane protein insertion efficiency factor YidD"/>
    <property type="match status" value="1"/>
</dbReference>
<name>A0A2P7EGE2_9SYNE</name>
<gene>
    <name evidence="2" type="ORF">C7K08_03355</name>
</gene>
<accession>A0A2P7EGE2</accession>
<dbReference type="InterPro" id="IPR002696">
    <property type="entry name" value="Membr_insert_effic_factor_YidD"/>
</dbReference>
<evidence type="ECO:0000256" key="1">
    <source>
        <dbReference type="HAMAP-Rule" id="MF_00386"/>
    </source>
</evidence>
<comment type="subcellular location">
    <subcellularLocation>
        <location evidence="1">Cell membrane</location>
        <topology evidence="1">Peripheral membrane protein</topology>
        <orientation evidence="1">Cytoplasmic side</orientation>
    </subcellularLocation>
</comment>
<comment type="similarity">
    <text evidence="1">Belongs to the UPF0161 family.</text>
</comment>
<dbReference type="PANTHER" id="PTHR33383:SF1">
    <property type="entry name" value="MEMBRANE PROTEIN INSERTION EFFICIENCY FACTOR-RELATED"/>
    <property type="match status" value="1"/>
</dbReference>
<dbReference type="AlphaFoldDB" id="A0A2P7EGE2"/>
<proteinExistence type="inferred from homology"/>
<dbReference type="GO" id="GO:0005886">
    <property type="term" value="C:plasma membrane"/>
    <property type="evidence" value="ECO:0007669"/>
    <property type="project" value="UniProtKB-SubCell"/>
</dbReference>
<evidence type="ECO:0000313" key="3">
    <source>
        <dbReference type="Proteomes" id="UP000240206"/>
    </source>
</evidence>
<keyword evidence="1" id="KW-1003">Cell membrane</keyword>
<organism evidence="2 3">
    <name type="scientific">Synechococcus lacustris str. Tous</name>
    <dbReference type="NCBI Taxonomy" id="1910958"/>
    <lineage>
        <taxon>Bacteria</taxon>
        <taxon>Bacillati</taxon>
        <taxon>Cyanobacteriota</taxon>
        <taxon>Cyanophyceae</taxon>
        <taxon>Synechococcales</taxon>
        <taxon>Synechococcaceae</taxon>
        <taxon>Synechococcus</taxon>
    </lineage>
</organism>
<dbReference type="HAMAP" id="MF_00386">
    <property type="entry name" value="UPF0161_YidD"/>
    <property type="match status" value="1"/>
</dbReference>
<reference evidence="3" key="1">
    <citation type="submission" date="2018-03" db="EMBL/GenBank/DDBJ databases">
        <title>Ecological and genomic features of two cosmopolitan and abundant freshwater picocyanobacteria.</title>
        <authorList>
            <person name="Cabello-Yeves P.J."/>
            <person name="Picazo A."/>
            <person name="Camacho A."/>
            <person name="Callieri C."/>
            <person name="Rosselli R."/>
            <person name="Roda-Garcia J."/>
            <person name="Coutinho F.H."/>
            <person name="Rodriguez-Valera F."/>
        </authorList>
    </citation>
    <scope>NUCLEOTIDE SEQUENCE [LARGE SCALE GENOMIC DNA]</scope>
    <source>
        <strain evidence="3">Tous</strain>
    </source>
</reference>
<dbReference type="STRING" id="1910958.BTM30_04900"/>
<sequence>MCKETANQSNSLAPSRNPISWLLLALISFYQRLISPLLGPPRCRFVPSCSGYAREAIERHGPWRGCWLSLRRFLRCHPFSAGGFDPVPE</sequence>
<dbReference type="SMART" id="SM01234">
    <property type="entry name" value="Haemolytic"/>
    <property type="match status" value="1"/>
</dbReference>
<dbReference type="Pfam" id="PF01809">
    <property type="entry name" value="YidD"/>
    <property type="match status" value="1"/>
</dbReference>
<comment type="caution">
    <text evidence="2">The sequence shown here is derived from an EMBL/GenBank/DDBJ whole genome shotgun (WGS) entry which is preliminary data.</text>
</comment>
<protein>
    <recommendedName>
        <fullName evidence="1">Putative membrane protein insertion efficiency factor</fullName>
    </recommendedName>
</protein>
<dbReference type="EMBL" id="PXVC01000008">
    <property type="protein sequence ID" value="PSI02288.1"/>
    <property type="molecule type" value="Genomic_DNA"/>
</dbReference>
<keyword evidence="1" id="KW-0472">Membrane</keyword>
<evidence type="ECO:0000313" key="2">
    <source>
        <dbReference type="EMBL" id="PSI02288.1"/>
    </source>
</evidence>
<dbReference type="PANTHER" id="PTHR33383">
    <property type="entry name" value="MEMBRANE PROTEIN INSERTION EFFICIENCY FACTOR-RELATED"/>
    <property type="match status" value="1"/>
</dbReference>
<comment type="function">
    <text evidence="1">Could be involved in insertion of integral membrane proteins into the membrane.</text>
</comment>
<keyword evidence="3" id="KW-1185">Reference proteome</keyword>